<keyword evidence="3" id="KW-0808">Transferase</keyword>
<feature type="active site" description="Nucleophile and sulfur donor" evidence="1">
    <location>
        <position position="181"/>
    </location>
</feature>
<accession>A0AAP4B7G4</accession>
<evidence type="ECO:0000259" key="2">
    <source>
        <dbReference type="Pfam" id="PF00733"/>
    </source>
</evidence>
<dbReference type="SUPFAM" id="SSF52402">
    <property type="entry name" value="Adenine nucleotide alpha hydrolases-like"/>
    <property type="match status" value="1"/>
</dbReference>
<dbReference type="CDD" id="cd01990">
    <property type="entry name" value="LarE-like"/>
    <property type="match status" value="1"/>
</dbReference>
<name>A0AAP4B7G4_9FIRM</name>
<dbReference type="PIRSF" id="PIRSF006661">
    <property type="entry name" value="PP-lp_UCP006661"/>
    <property type="match status" value="1"/>
</dbReference>
<evidence type="ECO:0000313" key="4">
    <source>
        <dbReference type="Proteomes" id="UP001300383"/>
    </source>
</evidence>
<keyword evidence="4" id="KW-1185">Reference proteome</keyword>
<dbReference type="AlphaFoldDB" id="A0AAP4B7G4"/>
<evidence type="ECO:0000313" key="3">
    <source>
        <dbReference type="EMBL" id="MDI9241025.1"/>
    </source>
</evidence>
<reference evidence="3 4" key="1">
    <citation type="submission" date="2023-05" db="EMBL/GenBank/DDBJ databases">
        <title>[ruminococcus] sp. nov., isolated from a pig farm feces dump.</title>
        <authorList>
            <person name="Chang Y.-H."/>
        </authorList>
    </citation>
    <scope>NUCLEOTIDE SEQUENCE [LARGE SCALE GENOMIC DNA]</scope>
    <source>
        <strain evidence="3 4">YH-rum2234</strain>
    </source>
</reference>
<gene>
    <name evidence="3" type="primary">larE</name>
    <name evidence="3" type="ORF">QJ036_00850</name>
</gene>
<evidence type="ECO:0000256" key="1">
    <source>
        <dbReference type="PIRSR" id="PIRSR006661-1"/>
    </source>
</evidence>
<dbReference type="GO" id="GO:0004066">
    <property type="term" value="F:asparagine synthase (glutamine-hydrolyzing) activity"/>
    <property type="evidence" value="ECO:0007669"/>
    <property type="project" value="InterPro"/>
</dbReference>
<dbReference type="RefSeq" id="WP_283229533.1">
    <property type="nucleotide sequence ID" value="NZ_JASGBQ010000001.1"/>
</dbReference>
<dbReference type="NCBIfam" id="TIGR00268">
    <property type="entry name" value="ATP-dependent sacrificial sulfur transferase LarE"/>
    <property type="match status" value="1"/>
</dbReference>
<dbReference type="Pfam" id="PF00733">
    <property type="entry name" value="Asn_synthase"/>
    <property type="match status" value="1"/>
</dbReference>
<protein>
    <submittedName>
        <fullName evidence="3">ATP-dependent sacrificial sulfur transferase LarE</fullName>
    </submittedName>
</protein>
<dbReference type="InterPro" id="IPR001962">
    <property type="entry name" value="Asn_synthase"/>
</dbReference>
<dbReference type="InterPro" id="IPR005232">
    <property type="entry name" value="LarE"/>
</dbReference>
<dbReference type="Proteomes" id="UP001300383">
    <property type="component" value="Unassembled WGS sequence"/>
</dbReference>
<proteinExistence type="predicted"/>
<dbReference type="GO" id="GO:0006529">
    <property type="term" value="P:asparagine biosynthetic process"/>
    <property type="evidence" value="ECO:0007669"/>
    <property type="project" value="InterPro"/>
</dbReference>
<dbReference type="InterPro" id="IPR014729">
    <property type="entry name" value="Rossmann-like_a/b/a_fold"/>
</dbReference>
<dbReference type="Gene3D" id="3.40.50.620">
    <property type="entry name" value="HUPs"/>
    <property type="match status" value="1"/>
</dbReference>
<organism evidence="3 4">
    <name type="scientific">Fusibacillus kribbianus</name>
    <dbReference type="NCBI Taxonomy" id="3044208"/>
    <lineage>
        <taxon>Bacteria</taxon>
        <taxon>Bacillati</taxon>
        <taxon>Bacillota</taxon>
        <taxon>Clostridia</taxon>
        <taxon>Lachnospirales</taxon>
        <taxon>Lachnospiraceae</taxon>
        <taxon>Fusibacillus</taxon>
    </lineage>
</organism>
<dbReference type="EMBL" id="JASGBQ010000001">
    <property type="protein sequence ID" value="MDI9241025.1"/>
    <property type="molecule type" value="Genomic_DNA"/>
</dbReference>
<sequence length="269" mass="30044">MYSYLDKKEKLEEMIRDAVKQGVCIAFSGGVDSSVLVAAACREQRRSGGTVFAVLFDTFLHSKGDEAEAKRVAVECGADFAVIPVNELDNPAILDNPVDRCYQCKKFLFTRLKRFAEEHRCAVVMDGTNFDDLNVYRPGIRALSELGIVSPLKEAAFTKAEVRKLAKDYGVSTAEKPSNSCLATRLPYGEQLDPQVLGRIADGESYLTDLGFQPVRLRLHGRVARIEVWPEQFPLFLNMREDITARLKELGFTYITLDAEGFRSGSMDL</sequence>
<dbReference type="GO" id="GO:0016783">
    <property type="term" value="F:sulfurtransferase activity"/>
    <property type="evidence" value="ECO:0007669"/>
    <property type="project" value="InterPro"/>
</dbReference>
<dbReference type="InterPro" id="IPR052188">
    <property type="entry name" value="Ni-pincer_cofactor_biosynth"/>
</dbReference>
<dbReference type="PANTHER" id="PTHR43169">
    <property type="entry name" value="EXSB FAMILY PROTEIN"/>
    <property type="match status" value="1"/>
</dbReference>
<comment type="caution">
    <text evidence="3">The sequence shown here is derived from an EMBL/GenBank/DDBJ whole genome shotgun (WGS) entry which is preliminary data.</text>
</comment>
<dbReference type="PANTHER" id="PTHR43169:SF2">
    <property type="entry name" value="NAD_GMP SYNTHASE DOMAIN-CONTAINING PROTEIN"/>
    <property type="match status" value="1"/>
</dbReference>
<feature type="domain" description="Asparagine synthetase" evidence="2">
    <location>
        <begin position="13"/>
        <end position="89"/>
    </location>
</feature>